<dbReference type="Gene3D" id="1.20.58.1970">
    <property type="match status" value="1"/>
</dbReference>
<keyword evidence="5" id="KW-0653">Protein transport</keyword>
<feature type="compositionally biased region" description="Low complexity" evidence="9">
    <location>
        <begin position="422"/>
        <end position="433"/>
    </location>
</feature>
<feature type="region of interest" description="Disordered" evidence="9">
    <location>
        <begin position="403"/>
        <end position="475"/>
    </location>
</feature>
<comment type="subcellular location">
    <subcellularLocation>
        <location evidence="1">Golgi apparatus membrane</location>
        <topology evidence="1">Peripheral membrane protein</topology>
    </subcellularLocation>
</comment>
<evidence type="ECO:0000256" key="7">
    <source>
        <dbReference type="ARBA" id="ARBA00023136"/>
    </source>
</evidence>
<dbReference type="STRING" id="667725.A0A0L0G8J5"/>
<organism evidence="11 12">
    <name type="scientific">Sphaeroforma arctica JP610</name>
    <dbReference type="NCBI Taxonomy" id="667725"/>
    <lineage>
        <taxon>Eukaryota</taxon>
        <taxon>Ichthyosporea</taxon>
        <taxon>Ichthyophonida</taxon>
        <taxon>Sphaeroforma</taxon>
    </lineage>
</organism>
<evidence type="ECO:0000256" key="8">
    <source>
        <dbReference type="ARBA" id="ARBA00031340"/>
    </source>
</evidence>
<keyword evidence="7" id="KW-0472">Membrane</keyword>
<dbReference type="GeneID" id="25903011"/>
<dbReference type="SMART" id="SM00762">
    <property type="entry name" value="Cog4"/>
    <property type="match status" value="1"/>
</dbReference>
<name>A0A0L0G8J5_9EUKA</name>
<dbReference type="OrthoDB" id="47059at2759"/>
<keyword evidence="12" id="KW-1185">Reference proteome</keyword>
<evidence type="ECO:0000313" key="11">
    <source>
        <dbReference type="EMBL" id="KNC85325.1"/>
    </source>
</evidence>
<dbReference type="GO" id="GO:0000139">
    <property type="term" value="C:Golgi membrane"/>
    <property type="evidence" value="ECO:0007669"/>
    <property type="project" value="UniProtKB-SubCell"/>
</dbReference>
<dbReference type="Gene3D" id="1.10.287.1060">
    <property type="entry name" value="ESAT-6-like"/>
    <property type="match status" value="1"/>
</dbReference>
<keyword evidence="6" id="KW-0333">Golgi apparatus</keyword>
<dbReference type="PANTHER" id="PTHR24016">
    <property type="entry name" value="CONSERVED OLIGOMERIC GOLGI COMPLEX SUBUNIT 4"/>
    <property type="match status" value="1"/>
</dbReference>
<dbReference type="Pfam" id="PF08318">
    <property type="entry name" value="COG4_m"/>
    <property type="match status" value="1"/>
</dbReference>
<evidence type="ECO:0000256" key="4">
    <source>
        <dbReference type="ARBA" id="ARBA00022448"/>
    </source>
</evidence>
<gene>
    <name evidence="11" type="ORF">SARC_02507</name>
</gene>
<comment type="similarity">
    <text evidence="2">Belongs to the COG4 family.</text>
</comment>
<dbReference type="GO" id="GO:0015031">
    <property type="term" value="P:protein transport"/>
    <property type="evidence" value="ECO:0007669"/>
    <property type="project" value="UniProtKB-KW"/>
</dbReference>
<dbReference type="RefSeq" id="XP_014159227.1">
    <property type="nucleotide sequence ID" value="XM_014303752.1"/>
</dbReference>
<dbReference type="InterPro" id="IPR048680">
    <property type="entry name" value="COG4_N"/>
</dbReference>
<evidence type="ECO:0000256" key="6">
    <source>
        <dbReference type="ARBA" id="ARBA00023034"/>
    </source>
</evidence>
<dbReference type="Proteomes" id="UP000054560">
    <property type="component" value="Unassembled WGS sequence"/>
</dbReference>
<dbReference type="PANTHER" id="PTHR24016:SF0">
    <property type="entry name" value="CONSERVED OLIGOMERIC GOLGI COMPLEX SUBUNIT 4"/>
    <property type="match status" value="1"/>
</dbReference>
<accession>A0A0L0G8J5</accession>
<evidence type="ECO:0000313" key="12">
    <source>
        <dbReference type="Proteomes" id="UP000054560"/>
    </source>
</evidence>
<feature type="compositionally biased region" description="Basic and acidic residues" evidence="9">
    <location>
        <begin position="464"/>
        <end position="475"/>
    </location>
</feature>
<dbReference type="Pfam" id="PF20663">
    <property type="entry name" value="COG4_N"/>
    <property type="match status" value="1"/>
</dbReference>
<dbReference type="EMBL" id="KQ241709">
    <property type="protein sequence ID" value="KNC85325.1"/>
    <property type="molecule type" value="Genomic_DNA"/>
</dbReference>
<reference evidence="11 12" key="1">
    <citation type="submission" date="2011-02" db="EMBL/GenBank/DDBJ databases">
        <title>The Genome Sequence of Sphaeroforma arctica JP610.</title>
        <authorList>
            <consortium name="The Broad Institute Genome Sequencing Platform"/>
            <person name="Russ C."/>
            <person name="Cuomo C."/>
            <person name="Young S.K."/>
            <person name="Zeng Q."/>
            <person name="Gargeya S."/>
            <person name="Alvarado L."/>
            <person name="Berlin A."/>
            <person name="Chapman S.B."/>
            <person name="Chen Z."/>
            <person name="Freedman E."/>
            <person name="Gellesch M."/>
            <person name="Goldberg J."/>
            <person name="Griggs A."/>
            <person name="Gujja S."/>
            <person name="Heilman E."/>
            <person name="Heiman D."/>
            <person name="Howarth C."/>
            <person name="Mehta T."/>
            <person name="Neiman D."/>
            <person name="Pearson M."/>
            <person name="Roberts A."/>
            <person name="Saif S."/>
            <person name="Shea T."/>
            <person name="Shenoy N."/>
            <person name="Sisk P."/>
            <person name="Stolte C."/>
            <person name="Sykes S."/>
            <person name="White J."/>
            <person name="Yandava C."/>
            <person name="Burger G."/>
            <person name="Gray M.W."/>
            <person name="Holland P.W.H."/>
            <person name="King N."/>
            <person name="Lang F.B.F."/>
            <person name="Roger A.J."/>
            <person name="Ruiz-Trillo I."/>
            <person name="Haas B."/>
            <person name="Nusbaum C."/>
            <person name="Birren B."/>
        </authorList>
    </citation>
    <scope>NUCLEOTIDE SEQUENCE [LARGE SCALE GENOMIC DNA]</scope>
    <source>
        <strain evidence="11 12">JP610</strain>
    </source>
</reference>
<proteinExistence type="inferred from homology"/>
<feature type="compositionally biased region" description="Basic and acidic residues" evidence="9">
    <location>
        <begin position="403"/>
        <end position="421"/>
    </location>
</feature>
<evidence type="ECO:0000256" key="1">
    <source>
        <dbReference type="ARBA" id="ARBA00004395"/>
    </source>
</evidence>
<dbReference type="Pfam" id="PF20662">
    <property type="entry name" value="COG4_C"/>
    <property type="match status" value="1"/>
</dbReference>
<evidence type="ECO:0000256" key="9">
    <source>
        <dbReference type="SAM" id="MobiDB-lite"/>
    </source>
</evidence>
<dbReference type="eggNOG" id="KOG0412">
    <property type="taxonomic scope" value="Eukaryota"/>
</dbReference>
<evidence type="ECO:0000256" key="3">
    <source>
        <dbReference type="ARBA" id="ARBA00020975"/>
    </source>
</evidence>
<keyword evidence="4" id="KW-0813">Transport</keyword>
<sequence length="866" mass="96661">MPVLLTTTQEDGKSVPNTAEGTVRTNTLPTSEVKPILTLQEIQSLTDPSQIGDLLRQLNQHEQHVDHELDLLLDRTEALDDQMNSLLRLQPKLNKLNTGTQYLASTVSHTCELAESVSGKVRELDLAQTNVLVTLSKVRDIMDLKECVEGVLAAMGQNDYAVAAVHVHRYLSFDPALVAVELKTLGMTEGKPASEKIQECVDELHQRINRGLDDAVRDNDMNSINRYFKLFPLIGLEMEGMRKYSLHVCTQVALRAQQRLKAAILEGEATGDDQKIQLVNTLQLLFQDIAGEVENQTPVVETHYGPGRVLPLIQALMRECDRQSSAIIDTFLTKRLVHKLVADINQARYSTHRDILVVASSTSNTTPGPDPRDIEGVLWELSAIGGHSGVFERFMRTRAEAEHHCLSSPTKEELDISKSETTEGGSSRSRSTTPPAANAEMIVSTGGKLSKASPLKRSPSIQMHPDEETRREHIKREKEQRAAFLAGVSLELLSGKETGLNRRVQEIMGQYILIEECFLMSCVHKAVKLDTHDLGQMTSTMIDDVFFVVQKCCNRALQTHMIGCICAVLNNANSVLENDFTAVLQRNLTTGVGDTMSQFFSTGDFKNVLEKVQRKMDTSAVNQISQYLVHLNNVETSGQYLLKLQGGLKTQFAQFASSHSEKDKQKGLACLDDMLIIQKCYNRVLSEAWKKMFSKTVFPVLISACEAMQSVDYVISLQDLNFYEVNDPFVQGLIRDLDEVINAFKPHLTSTNFVTLMNLLIQNLAVQLEAAVLSKSFNQNGGIQFDKDLRTLIQYLANMTDGTVREKFARLTQIATILCFEKVADLMDYWGSGAGLVTWRITPSEVRKALQLRTDFSRAAINKLRL</sequence>
<dbReference type="InterPro" id="IPR048682">
    <property type="entry name" value="COG4"/>
</dbReference>
<evidence type="ECO:0000256" key="5">
    <source>
        <dbReference type="ARBA" id="ARBA00022927"/>
    </source>
</evidence>
<evidence type="ECO:0000259" key="10">
    <source>
        <dbReference type="SMART" id="SM00762"/>
    </source>
</evidence>
<evidence type="ECO:0000256" key="2">
    <source>
        <dbReference type="ARBA" id="ARBA00009215"/>
    </source>
</evidence>
<dbReference type="AlphaFoldDB" id="A0A0L0G8J5"/>
<dbReference type="InterPro" id="IPR013167">
    <property type="entry name" value="COG4_M"/>
</dbReference>
<dbReference type="InterPro" id="IPR048684">
    <property type="entry name" value="COG4_C"/>
</dbReference>
<protein>
    <recommendedName>
        <fullName evidence="3">Conserved oligomeric Golgi complex subunit 4</fullName>
    </recommendedName>
    <alternativeName>
        <fullName evidence="8">Component of oligomeric Golgi complex 4</fullName>
    </alternativeName>
</protein>
<feature type="domain" description="COG4 transport protein middle alpha-helical bundle" evidence="10">
    <location>
        <begin position="197"/>
        <end position="589"/>
    </location>
</feature>